<dbReference type="InterPro" id="IPR003582">
    <property type="entry name" value="ShKT_dom"/>
</dbReference>
<dbReference type="Proteomes" id="UP001331761">
    <property type="component" value="Unassembled WGS sequence"/>
</dbReference>
<feature type="signal peptide" evidence="2">
    <location>
        <begin position="1"/>
        <end position="22"/>
    </location>
</feature>
<keyword evidence="2" id="KW-0732">Signal</keyword>
<protein>
    <recommendedName>
        <fullName evidence="3">ShKT domain-containing protein</fullName>
    </recommendedName>
</protein>
<keyword evidence="5" id="KW-1185">Reference proteome</keyword>
<evidence type="ECO:0000256" key="2">
    <source>
        <dbReference type="SAM" id="SignalP"/>
    </source>
</evidence>
<dbReference type="Gene3D" id="1.10.10.1940">
    <property type="match status" value="1"/>
</dbReference>
<proteinExistence type="predicted"/>
<dbReference type="AlphaFoldDB" id="A0AAN8FBS4"/>
<sequence length="79" mass="9409">MLQMMFIYVFFVLMLLNTFTEEKVIPDTENCKDRSRICATHKKNGYCDSRENDKIYLMQTNCKMTCGYCTKKEKKKTTL</sequence>
<evidence type="ECO:0000256" key="1">
    <source>
        <dbReference type="PROSITE-ProRule" id="PRU01005"/>
    </source>
</evidence>
<feature type="domain" description="ShKT" evidence="3">
    <location>
        <begin position="31"/>
        <end position="69"/>
    </location>
</feature>
<organism evidence="4 5">
    <name type="scientific">Trichostrongylus colubriformis</name>
    <name type="common">Black scour worm</name>
    <dbReference type="NCBI Taxonomy" id="6319"/>
    <lineage>
        <taxon>Eukaryota</taxon>
        <taxon>Metazoa</taxon>
        <taxon>Ecdysozoa</taxon>
        <taxon>Nematoda</taxon>
        <taxon>Chromadorea</taxon>
        <taxon>Rhabditida</taxon>
        <taxon>Rhabditina</taxon>
        <taxon>Rhabditomorpha</taxon>
        <taxon>Strongyloidea</taxon>
        <taxon>Trichostrongylidae</taxon>
        <taxon>Trichostrongylus</taxon>
    </lineage>
</organism>
<evidence type="ECO:0000313" key="4">
    <source>
        <dbReference type="EMBL" id="KAK5976590.1"/>
    </source>
</evidence>
<comment type="caution">
    <text evidence="1">Lacks conserved residue(s) required for the propagation of feature annotation.</text>
</comment>
<dbReference type="Pfam" id="PF01549">
    <property type="entry name" value="ShK"/>
    <property type="match status" value="1"/>
</dbReference>
<comment type="caution">
    <text evidence="4">The sequence shown here is derived from an EMBL/GenBank/DDBJ whole genome shotgun (WGS) entry which is preliminary data.</text>
</comment>
<dbReference type="PROSITE" id="PS51670">
    <property type="entry name" value="SHKT"/>
    <property type="match status" value="1"/>
</dbReference>
<feature type="chain" id="PRO_5042813279" description="ShKT domain-containing protein" evidence="2">
    <location>
        <begin position="23"/>
        <end position="79"/>
    </location>
</feature>
<reference evidence="4 5" key="1">
    <citation type="submission" date="2019-10" db="EMBL/GenBank/DDBJ databases">
        <title>Assembly and Annotation for the nematode Trichostrongylus colubriformis.</title>
        <authorList>
            <person name="Martin J."/>
        </authorList>
    </citation>
    <scope>NUCLEOTIDE SEQUENCE [LARGE SCALE GENOMIC DNA]</scope>
    <source>
        <strain evidence="4">G859</strain>
        <tissue evidence="4">Whole worm</tissue>
    </source>
</reference>
<dbReference type="EMBL" id="WIXE01011647">
    <property type="protein sequence ID" value="KAK5976590.1"/>
    <property type="molecule type" value="Genomic_DNA"/>
</dbReference>
<name>A0AAN8FBS4_TRICO</name>
<accession>A0AAN8FBS4</accession>
<evidence type="ECO:0000313" key="5">
    <source>
        <dbReference type="Proteomes" id="UP001331761"/>
    </source>
</evidence>
<evidence type="ECO:0000259" key="3">
    <source>
        <dbReference type="PROSITE" id="PS51670"/>
    </source>
</evidence>
<gene>
    <name evidence="4" type="ORF">GCK32_013205</name>
</gene>